<dbReference type="Gene3D" id="1.10.287.70">
    <property type="match status" value="1"/>
</dbReference>
<keyword evidence="7 10" id="KW-0472">Membrane</keyword>
<dbReference type="GO" id="GO:0016020">
    <property type="term" value="C:membrane"/>
    <property type="evidence" value="ECO:0007669"/>
    <property type="project" value="UniProtKB-SubCell"/>
</dbReference>
<dbReference type="SUPFAM" id="SSF81324">
    <property type="entry name" value="Voltage-gated potassium channels"/>
    <property type="match status" value="1"/>
</dbReference>
<feature type="transmembrane region" description="Helical" evidence="10">
    <location>
        <begin position="234"/>
        <end position="255"/>
    </location>
</feature>
<protein>
    <recommendedName>
        <fullName evidence="11">Cyclic nucleotide-binding domain-containing protein</fullName>
    </recommendedName>
</protein>
<evidence type="ECO:0000313" key="13">
    <source>
        <dbReference type="Proteomes" id="UP000077755"/>
    </source>
</evidence>
<keyword evidence="9" id="KW-0407">Ion channel</keyword>
<dbReference type="PANTHER" id="PTHR45651">
    <property type="entry name" value="CYCLIC NUCLEOTIDE-GATED ION CHANNEL 15-RELATED-RELATED"/>
    <property type="match status" value="1"/>
</dbReference>
<keyword evidence="3" id="KW-0813">Transport</keyword>
<sequence>MNEQEKHKANPVFRRSISRMRSPSSLSIAVNSLEPDDHKFSNTHGWARRILSSLNQCIPGVMNPYAQIVQKWNNILIFSYLFSGLFDSLFLFLLSAKQGNNCIAVNQTTTKALIFLRSVTNFFYLLRILVKFRLAYVAPGDSGSYNLVDHPKKIALNYLSGYFLIDFFVVLPLSQVIMGLVLQKSNGHSGANDVVNVLQVVMIFQYMAMLSRVVPMLVGQSQSSFLRDSWSTKFVICLVGFVLFSHMVGSCWYLFALQRIDQCLRNVCSHFWCLKYIYCQQNDHGRFREDPALWKKWKDNTNATACFGPENFNYGIYVQAVSLTTKSLPMRYIYSLFWGFQQISTLAGNQTPAFSVLEVLFTMFITATGLLLFSLLIGNMQNFVQALGRRSLEMFVRRLDVEQWMSHMKFPDKLKMEVYDSERYEWTVTRGLNESMLMENLPEVLQKNIRRHRFEFVRKSPIFSLMHDSILDAIFERLKRKTYLRGHRIMVCGDLIDKMFFIVQGKLEIIGKDKNVAPLHEGEVCGEELITLLVSNRLVRCLTNVQAYTIQVADLEEVISLYSGFLSNNPHIQANRFKLSQRSRDERM</sequence>
<evidence type="ECO:0000256" key="5">
    <source>
        <dbReference type="ARBA" id="ARBA00022989"/>
    </source>
</evidence>
<evidence type="ECO:0000256" key="6">
    <source>
        <dbReference type="ARBA" id="ARBA00023065"/>
    </source>
</evidence>
<evidence type="ECO:0000256" key="8">
    <source>
        <dbReference type="ARBA" id="ARBA00023286"/>
    </source>
</evidence>
<gene>
    <name evidence="12" type="ORF">DCAR_0729997</name>
</gene>
<evidence type="ECO:0000259" key="11">
    <source>
        <dbReference type="PROSITE" id="PS50042"/>
    </source>
</evidence>
<dbReference type="PANTHER" id="PTHR45651:SF11">
    <property type="entry name" value="CYCLIC NUCLEOTIDE-GATED ION CHANNEL 20, CHLOROPLASTIC-RELATED"/>
    <property type="match status" value="1"/>
</dbReference>
<accession>A0AAF0XM24</accession>
<feature type="transmembrane region" description="Helical" evidence="10">
    <location>
        <begin position="75"/>
        <end position="94"/>
    </location>
</feature>
<feature type="transmembrane region" description="Helical" evidence="10">
    <location>
        <begin position="194"/>
        <end position="214"/>
    </location>
</feature>
<keyword evidence="5 10" id="KW-1133">Transmembrane helix</keyword>
<evidence type="ECO:0000256" key="9">
    <source>
        <dbReference type="ARBA" id="ARBA00023303"/>
    </source>
</evidence>
<dbReference type="Proteomes" id="UP000077755">
    <property type="component" value="Chromosome 7"/>
</dbReference>
<keyword evidence="6" id="KW-0406">Ion transport</keyword>
<feature type="domain" description="Cyclic nucleotide-binding" evidence="11">
    <location>
        <begin position="462"/>
        <end position="527"/>
    </location>
</feature>
<dbReference type="InterPro" id="IPR005821">
    <property type="entry name" value="Ion_trans_dom"/>
</dbReference>
<keyword evidence="4 10" id="KW-0812">Transmembrane</keyword>
<dbReference type="GO" id="GO:0005216">
    <property type="term" value="F:monoatomic ion channel activity"/>
    <property type="evidence" value="ECO:0007669"/>
    <property type="project" value="InterPro"/>
</dbReference>
<keyword evidence="8" id="KW-1071">Ligand-gated ion channel</keyword>
<dbReference type="Pfam" id="PF00027">
    <property type="entry name" value="cNMP_binding"/>
    <property type="match status" value="1"/>
</dbReference>
<dbReference type="PROSITE" id="PS50042">
    <property type="entry name" value="CNMP_BINDING_3"/>
    <property type="match status" value="1"/>
</dbReference>
<evidence type="ECO:0000256" key="7">
    <source>
        <dbReference type="ARBA" id="ARBA00023136"/>
    </source>
</evidence>
<dbReference type="InterPro" id="IPR018490">
    <property type="entry name" value="cNMP-bd_dom_sf"/>
</dbReference>
<reference evidence="12" key="2">
    <citation type="submission" date="2022-03" db="EMBL/GenBank/DDBJ databases">
        <title>Draft title - Genomic analysis of global carrot germplasm unveils the trajectory of domestication and the origin of high carotenoid orange carrot.</title>
        <authorList>
            <person name="Iorizzo M."/>
            <person name="Ellison S."/>
            <person name="Senalik D."/>
            <person name="Macko-Podgorni A."/>
            <person name="Grzebelus D."/>
            <person name="Bostan H."/>
            <person name="Rolling W."/>
            <person name="Curaba J."/>
            <person name="Simon P."/>
        </authorList>
    </citation>
    <scope>NUCLEOTIDE SEQUENCE</scope>
    <source>
        <tissue evidence="12">Leaf</tissue>
    </source>
</reference>
<dbReference type="CDD" id="cd00038">
    <property type="entry name" value="CAP_ED"/>
    <property type="match status" value="1"/>
</dbReference>
<comment type="similarity">
    <text evidence="2">Belongs to the cyclic nucleotide-gated cation channel (TC 1.A.1.5) family.</text>
</comment>
<dbReference type="SUPFAM" id="SSF51206">
    <property type="entry name" value="cAMP-binding domain-like"/>
    <property type="match status" value="1"/>
</dbReference>
<proteinExistence type="inferred from homology"/>
<evidence type="ECO:0000256" key="2">
    <source>
        <dbReference type="ARBA" id="ARBA00010486"/>
    </source>
</evidence>
<organism evidence="12 13">
    <name type="scientific">Daucus carota subsp. sativus</name>
    <name type="common">Carrot</name>
    <dbReference type="NCBI Taxonomy" id="79200"/>
    <lineage>
        <taxon>Eukaryota</taxon>
        <taxon>Viridiplantae</taxon>
        <taxon>Streptophyta</taxon>
        <taxon>Embryophyta</taxon>
        <taxon>Tracheophyta</taxon>
        <taxon>Spermatophyta</taxon>
        <taxon>Magnoliopsida</taxon>
        <taxon>eudicotyledons</taxon>
        <taxon>Gunneridae</taxon>
        <taxon>Pentapetalae</taxon>
        <taxon>asterids</taxon>
        <taxon>campanulids</taxon>
        <taxon>Apiales</taxon>
        <taxon>Apiaceae</taxon>
        <taxon>Apioideae</taxon>
        <taxon>Scandiceae</taxon>
        <taxon>Daucinae</taxon>
        <taxon>Daucus</taxon>
        <taxon>Daucus sect. Daucus</taxon>
    </lineage>
</organism>
<dbReference type="SMART" id="SM00100">
    <property type="entry name" value="cNMP"/>
    <property type="match status" value="1"/>
</dbReference>
<dbReference type="Pfam" id="PF00520">
    <property type="entry name" value="Ion_trans"/>
    <property type="match status" value="1"/>
</dbReference>
<dbReference type="EMBL" id="CP093349">
    <property type="protein sequence ID" value="WOH10528.1"/>
    <property type="molecule type" value="Genomic_DNA"/>
</dbReference>
<feature type="transmembrane region" description="Helical" evidence="10">
    <location>
        <begin position="360"/>
        <end position="380"/>
    </location>
</feature>
<evidence type="ECO:0000256" key="3">
    <source>
        <dbReference type="ARBA" id="ARBA00022448"/>
    </source>
</evidence>
<name>A0AAF0XM24_DAUCS</name>
<reference evidence="12" key="1">
    <citation type="journal article" date="2016" name="Nat. Genet.">
        <title>A high-quality carrot genome assembly provides new insights into carotenoid accumulation and asterid genome evolution.</title>
        <authorList>
            <person name="Iorizzo M."/>
            <person name="Ellison S."/>
            <person name="Senalik D."/>
            <person name="Zeng P."/>
            <person name="Satapoomin P."/>
            <person name="Huang J."/>
            <person name="Bowman M."/>
            <person name="Iovene M."/>
            <person name="Sanseverino W."/>
            <person name="Cavagnaro P."/>
            <person name="Yildiz M."/>
            <person name="Macko-Podgorni A."/>
            <person name="Moranska E."/>
            <person name="Grzebelus E."/>
            <person name="Grzebelus D."/>
            <person name="Ashrafi H."/>
            <person name="Zheng Z."/>
            <person name="Cheng S."/>
            <person name="Spooner D."/>
            <person name="Van Deynze A."/>
            <person name="Simon P."/>
        </authorList>
    </citation>
    <scope>NUCLEOTIDE SEQUENCE</scope>
    <source>
        <tissue evidence="12">Leaf</tissue>
    </source>
</reference>
<comment type="subcellular location">
    <subcellularLocation>
        <location evidence="1">Membrane</location>
        <topology evidence="1">Multi-pass membrane protein</topology>
    </subcellularLocation>
</comment>
<dbReference type="Gene3D" id="1.10.287.630">
    <property type="entry name" value="Helix hairpin bin"/>
    <property type="match status" value="1"/>
</dbReference>
<evidence type="ECO:0000256" key="10">
    <source>
        <dbReference type="SAM" id="Phobius"/>
    </source>
</evidence>
<evidence type="ECO:0000256" key="1">
    <source>
        <dbReference type="ARBA" id="ARBA00004141"/>
    </source>
</evidence>
<dbReference type="AlphaFoldDB" id="A0AAF0XM24"/>
<dbReference type="Gene3D" id="2.60.120.10">
    <property type="entry name" value="Jelly Rolls"/>
    <property type="match status" value="1"/>
</dbReference>
<evidence type="ECO:0000313" key="12">
    <source>
        <dbReference type="EMBL" id="WOH10528.1"/>
    </source>
</evidence>
<dbReference type="InterPro" id="IPR014710">
    <property type="entry name" value="RmlC-like_jellyroll"/>
</dbReference>
<dbReference type="InterPro" id="IPR000595">
    <property type="entry name" value="cNMP-bd_dom"/>
</dbReference>
<feature type="transmembrane region" description="Helical" evidence="10">
    <location>
        <begin position="158"/>
        <end position="182"/>
    </location>
</feature>
<keyword evidence="13" id="KW-1185">Reference proteome</keyword>
<evidence type="ECO:0000256" key="4">
    <source>
        <dbReference type="ARBA" id="ARBA00022692"/>
    </source>
</evidence>